<name>A0A7W9H6X8_9ACTN</name>
<proteinExistence type="predicted"/>
<evidence type="ECO:0000313" key="2">
    <source>
        <dbReference type="Proteomes" id="UP000590647"/>
    </source>
</evidence>
<accession>A0A7W9H6X8</accession>
<sequence>MAETLAFFEFVETEIVEMMERWRVHREKTFGPE</sequence>
<evidence type="ECO:0000313" key="1">
    <source>
        <dbReference type="EMBL" id="MBB5796434.1"/>
    </source>
</evidence>
<comment type="caution">
    <text evidence="1">The sequence shown here is derived from an EMBL/GenBank/DDBJ whole genome shotgun (WGS) entry which is preliminary data.</text>
</comment>
<organism evidence="1 2">
    <name type="scientific">Streptomyces caelestis</name>
    <dbReference type="NCBI Taxonomy" id="36816"/>
    <lineage>
        <taxon>Bacteria</taxon>
        <taxon>Bacillati</taxon>
        <taxon>Actinomycetota</taxon>
        <taxon>Actinomycetes</taxon>
        <taxon>Kitasatosporales</taxon>
        <taxon>Streptomycetaceae</taxon>
        <taxon>Streptomyces</taxon>
    </lineage>
</organism>
<dbReference type="AlphaFoldDB" id="A0A7W9H6X8"/>
<gene>
    <name evidence="1" type="ORF">HDA41_004398</name>
</gene>
<reference evidence="1 2" key="1">
    <citation type="submission" date="2020-08" db="EMBL/GenBank/DDBJ databases">
        <title>Sequencing the genomes of 1000 actinobacteria strains.</title>
        <authorList>
            <person name="Klenk H.-P."/>
        </authorList>
    </citation>
    <scope>NUCLEOTIDE SEQUENCE [LARGE SCALE GENOMIC DNA]</scope>
    <source>
        <strain evidence="1 2">DSM 40084</strain>
    </source>
</reference>
<dbReference type="Proteomes" id="UP000590647">
    <property type="component" value="Unassembled WGS sequence"/>
</dbReference>
<keyword evidence="2" id="KW-1185">Reference proteome</keyword>
<protein>
    <submittedName>
        <fullName evidence="1">Uncharacterized protein</fullName>
    </submittedName>
</protein>
<dbReference type="EMBL" id="JACHNE010000001">
    <property type="protein sequence ID" value="MBB5796434.1"/>
    <property type="molecule type" value="Genomic_DNA"/>
</dbReference>